<organism evidence="1 2">
    <name type="scientific">Colocasia esculenta</name>
    <name type="common">Wild taro</name>
    <name type="synonym">Arum esculentum</name>
    <dbReference type="NCBI Taxonomy" id="4460"/>
    <lineage>
        <taxon>Eukaryota</taxon>
        <taxon>Viridiplantae</taxon>
        <taxon>Streptophyta</taxon>
        <taxon>Embryophyta</taxon>
        <taxon>Tracheophyta</taxon>
        <taxon>Spermatophyta</taxon>
        <taxon>Magnoliopsida</taxon>
        <taxon>Liliopsida</taxon>
        <taxon>Araceae</taxon>
        <taxon>Aroideae</taxon>
        <taxon>Colocasieae</taxon>
        <taxon>Colocasia</taxon>
    </lineage>
</organism>
<name>A0A843X8F4_COLES</name>
<dbReference type="Proteomes" id="UP000652761">
    <property type="component" value="Unassembled WGS sequence"/>
</dbReference>
<evidence type="ECO:0000313" key="2">
    <source>
        <dbReference type="Proteomes" id="UP000652761"/>
    </source>
</evidence>
<comment type="caution">
    <text evidence="1">The sequence shown here is derived from an EMBL/GenBank/DDBJ whole genome shotgun (WGS) entry which is preliminary data.</text>
</comment>
<gene>
    <name evidence="1" type="ORF">Taro_048552</name>
</gene>
<proteinExistence type="predicted"/>
<dbReference type="AlphaFoldDB" id="A0A843X8F4"/>
<protein>
    <submittedName>
        <fullName evidence="1">Uncharacterized protein</fullName>
    </submittedName>
</protein>
<evidence type="ECO:0000313" key="1">
    <source>
        <dbReference type="EMBL" id="MQM15606.1"/>
    </source>
</evidence>
<reference evidence="1" key="1">
    <citation type="submission" date="2017-07" db="EMBL/GenBank/DDBJ databases">
        <title>Taro Niue Genome Assembly and Annotation.</title>
        <authorList>
            <person name="Atibalentja N."/>
            <person name="Keating K."/>
            <person name="Fields C.J."/>
        </authorList>
    </citation>
    <scope>NUCLEOTIDE SEQUENCE</scope>
    <source>
        <strain evidence="1">Niue_2</strain>
        <tissue evidence="1">Leaf</tissue>
    </source>
</reference>
<dbReference type="EMBL" id="NMUH01006601">
    <property type="protein sequence ID" value="MQM15606.1"/>
    <property type="molecule type" value="Genomic_DNA"/>
</dbReference>
<accession>A0A843X8F4</accession>
<keyword evidence="2" id="KW-1185">Reference proteome</keyword>
<sequence>MSSSHTQPHPHLTALHPPAPYLGAFTRSPELRFQLPALHAPSPSCTPGLCTHRLTPELCTNCLQLHAQQLWILPASVDLGGKNKKNEVMCVANSGEEEGRAWCPGVVELAWSEKEVANRREGPYWGSFFVKALVDVVGLALGRPVLLVVSASVFSWFRDSVLRCQSVMAPACVASRPCSVSGVWGGSACGPSTLGRSEVAMLVESCVSPDLGWWSWRCAVRDCSSWLVLAEVRFPQNCVVLVSGYCGAALEVKVHRLVALCSGKSGALVVLVEVLPGPACVASTVLLAVVFTLMCVVRLGCVLVRFSQDDSCRFWGRFSPKLPGGECKLGGALVAFHVVVLEFGLFIGLDRGGASCSCAPGSCYGLRSLCRRVGAPCFGVLFGADVVVVLLKSLDFRVLPLWVSGEESPSVGPVLSATEWVADWLVPTVRSVGGCSRVVFGWRFLLFRPDLASLSTYGVVVPFGHPTCGWSEPLVSRLGAPAPVGVVGLALGRPVLLVVSASVFSRFCVSDHGCQSVMAPACVASQPCGVSGFRGSSSCGPSTLGRSEVCGDASFGS</sequence>